<feature type="signal peptide" evidence="1">
    <location>
        <begin position="1"/>
        <end position="25"/>
    </location>
</feature>
<organism evidence="2 3">
    <name type="scientific">Pelagibius litoralis</name>
    <dbReference type="NCBI Taxonomy" id="374515"/>
    <lineage>
        <taxon>Bacteria</taxon>
        <taxon>Pseudomonadati</taxon>
        <taxon>Pseudomonadota</taxon>
        <taxon>Alphaproteobacteria</taxon>
        <taxon>Rhodospirillales</taxon>
        <taxon>Rhodovibrionaceae</taxon>
        <taxon>Pelagibius</taxon>
    </lineage>
</organism>
<dbReference type="AlphaFoldDB" id="A0A967CBU5"/>
<dbReference type="Pfam" id="PF12570">
    <property type="entry name" value="DUF3750"/>
    <property type="match status" value="1"/>
</dbReference>
<dbReference type="InterPro" id="IPR022224">
    <property type="entry name" value="DUF3750"/>
</dbReference>
<dbReference type="EMBL" id="JAAQPH010000005">
    <property type="protein sequence ID" value="NIA68608.1"/>
    <property type="molecule type" value="Genomic_DNA"/>
</dbReference>
<evidence type="ECO:0000313" key="3">
    <source>
        <dbReference type="Proteomes" id="UP000761264"/>
    </source>
</evidence>
<keyword evidence="1" id="KW-0732">Signal</keyword>
<evidence type="ECO:0000313" key="2">
    <source>
        <dbReference type="EMBL" id="NIA68608.1"/>
    </source>
</evidence>
<comment type="caution">
    <text evidence="2">The sequence shown here is derived from an EMBL/GenBank/DDBJ whole genome shotgun (WGS) entry which is preliminary data.</text>
</comment>
<keyword evidence="3" id="KW-1185">Reference proteome</keyword>
<dbReference type="Proteomes" id="UP000761264">
    <property type="component" value="Unassembled WGS sequence"/>
</dbReference>
<feature type="chain" id="PRO_5036823910" evidence="1">
    <location>
        <begin position="26"/>
        <end position="253"/>
    </location>
</feature>
<dbReference type="RefSeq" id="WP_167223373.1">
    <property type="nucleotide sequence ID" value="NZ_JAAQPH010000005.1"/>
</dbReference>
<protein>
    <submittedName>
        <fullName evidence="2">DUF3750 domain-containing protein</fullName>
    </submittedName>
</protein>
<sequence length="253" mass="26980">MKTLALNLRRLLLILGFLLTGPALATMTDEVSLDRSWRTTSPASAGIAPDPATTPEAVVQVYGARTVRWRGAFAVHTWISVKPEGAANFTTHEVIGWRFWQSGNALRQRQGSPDRPWFGATPELYAELRGEEAATAITQIEAAIATYPFTGEYKTWPGPNSNTFTASIARQVPALALDLPPTAVGKDYLGETRFLASAPSGTGYQLSLFGLLGGTLAVEEGLEINILGLSFGIDPLDLAIKLPGLGRIAATAG</sequence>
<gene>
    <name evidence="2" type="ORF">HBA54_08390</name>
</gene>
<proteinExistence type="predicted"/>
<evidence type="ECO:0000256" key="1">
    <source>
        <dbReference type="SAM" id="SignalP"/>
    </source>
</evidence>
<accession>A0A967CBU5</accession>
<name>A0A967CBU5_9PROT</name>
<reference evidence="2" key="1">
    <citation type="submission" date="2020-03" db="EMBL/GenBank/DDBJ databases">
        <title>Genome of Pelagibius litoralis DSM 21314T.</title>
        <authorList>
            <person name="Wang G."/>
        </authorList>
    </citation>
    <scope>NUCLEOTIDE SEQUENCE</scope>
    <source>
        <strain evidence="2">DSM 21314</strain>
    </source>
</reference>